<name>A0ABN7WCZ3_GIGMA</name>
<gene>
    <name evidence="2" type="ORF">GMARGA_LOCUS29519</name>
</gene>
<accession>A0ABN7WCZ3</accession>
<dbReference type="EMBL" id="CAJVQB010039863">
    <property type="protein sequence ID" value="CAG8827800.1"/>
    <property type="molecule type" value="Genomic_DNA"/>
</dbReference>
<protein>
    <submittedName>
        <fullName evidence="2">8630_t:CDS:1</fullName>
    </submittedName>
</protein>
<dbReference type="Proteomes" id="UP000789901">
    <property type="component" value="Unassembled WGS sequence"/>
</dbReference>
<keyword evidence="3" id="KW-1185">Reference proteome</keyword>
<feature type="region of interest" description="Disordered" evidence="1">
    <location>
        <begin position="1"/>
        <end position="41"/>
    </location>
</feature>
<organism evidence="2 3">
    <name type="scientific">Gigaspora margarita</name>
    <dbReference type="NCBI Taxonomy" id="4874"/>
    <lineage>
        <taxon>Eukaryota</taxon>
        <taxon>Fungi</taxon>
        <taxon>Fungi incertae sedis</taxon>
        <taxon>Mucoromycota</taxon>
        <taxon>Glomeromycotina</taxon>
        <taxon>Glomeromycetes</taxon>
        <taxon>Diversisporales</taxon>
        <taxon>Gigasporaceae</taxon>
        <taxon>Gigaspora</taxon>
    </lineage>
</organism>
<sequence>KALVAKELPKEKQESSQISANSSNPTSENFKKNAKILKSTS</sequence>
<evidence type="ECO:0000313" key="2">
    <source>
        <dbReference type="EMBL" id="CAG8827800.1"/>
    </source>
</evidence>
<feature type="compositionally biased region" description="Polar residues" evidence="1">
    <location>
        <begin position="15"/>
        <end position="28"/>
    </location>
</feature>
<comment type="caution">
    <text evidence="2">The sequence shown here is derived from an EMBL/GenBank/DDBJ whole genome shotgun (WGS) entry which is preliminary data.</text>
</comment>
<evidence type="ECO:0000313" key="3">
    <source>
        <dbReference type="Proteomes" id="UP000789901"/>
    </source>
</evidence>
<feature type="non-terminal residue" evidence="2">
    <location>
        <position position="1"/>
    </location>
</feature>
<evidence type="ECO:0000256" key="1">
    <source>
        <dbReference type="SAM" id="MobiDB-lite"/>
    </source>
</evidence>
<proteinExistence type="predicted"/>
<reference evidence="2 3" key="1">
    <citation type="submission" date="2021-06" db="EMBL/GenBank/DDBJ databases">
        <authorList>
            <person name="Kallberg Y."/>
            <person name="Tangrot J."/>
            <person name="Rosling A."/>
        </authorList>
    </citation>
    <scope>NUCLEOTIDE SEQUENCE [LARGE SCALE GENOMIC DNA]</scope>
    <source>
        <strain evidence="2 3">120-4 pot B 10/14</strain>
    </source>
</reference>